<dbReference type="EMBL" id="MU524040">
    <property type="protein sequence ID" value="KAI5630560.1"/>
    <property type="molecule type" value="Genomic_DNA"/>
</dbReference>
<dbReference type="Gene3D" id="2.60.40.1930">
    <property type="match status" value="2"/>
</dbReference>
<proteinExistence type="inferred from homology"/>
<evidence type="ECO:0000256" key="5">
    <source>
        <dbReference type="ARBA" id="ARBA00022729"/>
    </source>
</evidence>
<dbReference type="CDD" id="cd02897">
    <property type="entry name" value="A2M_2"/>
    <property type="match status" value="1"/>
</dbReference>
<comment type="similarity">
    <text evidence="2">Belongs to the protease inhibitor I39 (alpha-2-macroglobulin) family.</text>
</comment>
<keyword evidence="8" id="KW-0325">Glycoprotein</keyword>
<dbReference type="Gene3D" id="1.50.10.20">
    <property type="match status" value="3"/>
</dbReference>
<dbReference type="GO" id="GO:0005615">
    <property type="term" value="C:extracellular space"/>
    <property type="evidence" value="ECO:0007669"/>
    <property type="project" value="InterPro"/>
</dbReference>
<dbReference type="InterPro" id="IPR036595">
    <property type="entry name" value="A-macroglobulin_rcpt-bd_sf"/>
</dbReference>
<protein>
    <submittedName>
        <fullName evidence="12">Alpha-2-macroglobulin-like isoform X2</fullName>
    </submittedName>
</protein>
<dbReference type="InterPro" id="IPR041813">
    <property type="entry name" value="A2M_TED"/>
</dbReference>
<evidence type="ECO:0000313" key="12">
    <source>
        <dbReference type="EMBL" id="KAI5630560.1"/>
    </source>
</evidence>
<dbReference type="InterPro" id="IPR041555">
    <property type="entry name" value="MG3"/>
</dbReference>
<feature type="domain" description="Alpha-macroglobulin receptor-binding" evidence="11">
    <location>
        <begin position="1727"/>
        <end position="1812"/>
    </location>
</feature>
<name>A0AAD5BAA4_SILAS</name>
<dbReference type="SUPFAM" id="SSF49410">
    <property type="entry name" value="Alpha-macroglobulin receptor domain"/>
    <property type="match status" value="3"/>
</dbReference>
<dbReference type="InterPro" id="IPR014756">
    <property type="entry name" value="Ig_E-set"/>
</dbReference>
<evidence type="ECO:0000259" key="9">
    <source>
        <dbReference type="SMART" id="SM01359"/>
    </source>
</evidence>
<evidence type="ECO:0000256" key="8">
    <source>
        <dbReference type="ARBA" id="ARBA00023180"/>
    </source>
</evidence>
<feature type="domain" description="Alpha-macroglobulin receptor-binding" evidence="11">
    <location>
        <begin position="2628"/>
        <end position="2713"/>
    </location>
</feature>
<dbReference type="InterPro" id="IPR009048">
    <property type="entry name" value="A-macroglobulin_rcpt-bd"/>
</dbReference>
<dbReference type="Pfam" id="PF00207">
    <property type="entry name" value="A2M"/>
    <property type="match status" value="3"/>
</dbReference>
<dbReference type="SUPFAM" id="SSF81296">
    <property type="entry name" value="E set domains"/>
    <property type="match status" value="3"/>
</dbReference>
<dbReference type="InterPro" id="IPR008930">
    <property type="entry name" value="Terpenoid_cyclase/PrenylTrfase"/>
</dbReference>
<evidence type="ECO:0000256" key="3">
    <source>
        <dbReference type="ARBA" id="ARBA00022525"/>
    </source>
</evidence>
<evidence type="ECO:0000259" key="11">
    <source>
        <dbReference type="SMART" id="SM01361"/>
    </source>
</evidence>
<keyword evidence="5" id="KW-0732">Signal</keyword>
<dbReference type="InterPro" id="IPR013783">
    <property type="entry name" value="Ig-like_fold"/>
</dbReference>
<dbReference type="FunFam" id="6.20.50.160:FF:000002">
    <property type="entry name" value="Thioester-containing protein 2, isoform B"/>
    <property type="match status" value="1"/>
</dbReference>
<dbReference type="Pfam" id="PF07678">
    <property type="entry name" value="TED_complement"/>
    <property type="match status" value="3"/>
</dbReference>
<sequence>MLLFFVSRYFMVTFPAVIESGSQATFCVSLLKPNETLQMNIYLVHNNETRTLLQETVEEEMHQCSHFEAPQVEGESVQEISVEVEGENFKMTETRKVMFKSYNTLVFIQTDKPIYNPGQTVNFRIVSMDSNFIPLEQKDTNQNRIGQWTNVNSTGLILQLSHQLNAEAPMGDYSLHARTENTLTTHNFKVQKYVLPKFEITVKTPEKHSIGEDELKLEICGKYTYGQPVPGEAVVKVCREFMNNYFHNPSDDAPMISPCLAETVKMSQTGCAFLILNVSTFINSEFEDNLENQLQADITLIEEGTEFSIVKSVIIELTFELGKVELLDLPKTFEREKFIEGKVISKGAIVHHGHKKVEFEESAGVRKGEISFNLSVVVEFAPVVQIVVYSVLPSKNVIAASKNLNVEKCFQNKVSLKFSPSKAVPGEKNTLELIAHPGSLCGLSAVDQSVFILESGNRLDTDKIFNLLPVTAVSDYPYMIEEVQECINVRPRRNAWREQAYNTLKGVGLKMATNLAIRPPHCLTYKGIPYFRGIAYGGPYAMEGLSGHARYGSVLDYEPTETVRKFFPETWIWQMSEVGLVNQHFHFIFNIFSIPFFLELSLPYSIIRVQLPVTVPDTITTWETEAFCVSSVGLGLAPPVQLTVFQPFFLELSLPYSIIRGEVFELKATVFNYLSKCIMVKVTPASSTDYTLEPSSNEYSLCLCANQIKTFKWTLIPTVLGVVTLTVSAEAEHSQTVCDNEIVSVPERGRIDTVTRSLIVQDPVVNKGLLCIKSSLGNMTNIYTTALFAYTFSLAGENEIREQLLKELDNVALSGDGRLHWSQSALDQSSALSVEISSYVLLAILTADELTAADLGYANRIVSWLVKQQNPYGGFSSTQDTVVALQALALYSTKVFSSEGSSTVTVKSADGDSHSFDVTQDNKLLYQESSLKDVPGKYSIDVKGSACASVQTVVFYNIPMPTETNTLSISANTEGNCTKSFGYTLSLNFTVGYNGALNSTNMIIVDIKLLSGFTADPAELQSGIPRNYKLHIKQVLPVKNLKPAQIKVYDYYQTSLILQLSHQLNAEAPEGYYYLTAETENRSITHIFQVKKYVLPKFEVTVKTSEEHSIVEEELKLEVCGKYTFGQPVPGVAQVQVCREFRKNYLENDQMISPCLVETIEMSKTGCALLVYNVSTFLNSKFKAKLENRLNATITLTEEGTELSMVKSVIIGLTYRIGQLEFVNLPKHFERNKFIKGTASVNPVIKYGEYKTPFFSHADASLQLFEPTTPYNPVFSGLSIENLEEPLKCGAEIPITINYYIVGETKENYSIGLVYIVSLQFSPTKAVPGEKNTLELLAHPGSLCGLSAVDQSVFILEPENRLSIKKIFRLLPVSLALGYPYGVEEDQVECLHVRPRRSSWVDSAYNTLKPFFLELSLPYSIIRGEVFELKATVFSYLSKCIMVKVTPAPSSDYTLDPSSDGEYLSCLCANGRKTLKWTLIPAVLGVLNVTVSAEAEQSQTLCDNEIVSVPERGRIDTVTRSLIVKGGVNDDVTMTAYITASLLELGHTVQSAFDDADALSVEISSYVLLAVLTTAELSAADLGNANRIVSWLVKQQNPYGGFSSTQDTVVALQALALYSTKVFSSDGSSTITVTSAGGDNHKFYVHQNNKLLYQERSLKDVPGKYSIAVKGSTCVSVQTALFYNVPTPNETNTLSIVAETEGNCTKSFGQTLSLNFTIKYNGKLNSTNMIIVDIKLLSGFTADPGELKKRILVERIDSKDDRLIMYIEKLPRNIPINYELHIKRVLPVKNLKPAWIKVYDYYQTIHFRIVTMDSNFIPREQKDNNDNRIGQWTNVTSTRLILQLSHELNAEAPLGQYQIIANAEGKLVTHYFEVKKYVLPKFEITVTSPKEHSVGEEELKLEICGRYTYGQPVAGAALVQVCLKLIENYLNENSPMIAPCLDERVEISQNGCASLILNISTLIVSEFEDNFETSLNATITLTEEGTEFLYYDYLVGKSAPNFGLTKTVRKFFPETWIWQLSEVGDSGSVELPVTVPDTITTWETEAFCVSSVGLGLAPPVQLTVFQPFFLELSLPYSIIRGEVFELKATVFNYLSKCIMVKVTPAASTDYTLEPFPQDEYLSCLCANGRKTFKWTLIPIVLGVVKVTVSAEAEESQTLCDNEIVSVPERGRIDTVTRSLIVQAEGIEMMKSQSWLLCPQGNSVSEELQLILPENIIQGSARASVSVLGDILGRALKHLDGLLKMPYGCGEQNIALLAPNIYILQYLENTKQLTAAIRERATGFLKSGYQRQLNYKHINGAYSTFGRGEGNTWLTAFVLRTFGKAQGYIFIDPESINSAKKWLISMQRSDGCFIQQGSLFNNRMKGGVNDDVTITAYIIASFLELGITVQDPVVNNGLLCLKSFVDKLENTYTTALLAYTFSLAGENEIRKQLLKKLDNVVVQGDGRLHWSQSASDDSDALSVEISSYVLLAVLTTGELTAADLGYANRIVSWLVKQQNPYGGFSSTQDTVVALQALALYSTKVFSSDGSSTVTVTSADGDSHNFDVNQNNKLLYQESSLKDVPGKYSIDVKGSTCVSVQTALFFNVPTPTKTSTLSIMAKTEGNCTVSFKQTLSLKFTITYNGALNSTNMIIMDIKLLSGFTADPAELKKGISVERVDSRDDHLIMYIKELTKNTPINYELHMKQVLPVKNLKPAVIKVYDYYQTSDKSETEYTSPCV</sequence>
<dbReference type="Gene3D" id="2.60.120.1540">
    <property type="match status" value="1"/>
</dbReference>
<dbReference type="FunFam" id="2.60.40.10:FF:000312">
    <property type="entry name" value="Alpha-2-macroglobulin like 1"/>
    <property type="match status" value="2"/>
</dbReference>
<dbReference type="SMART" id="SM01360">
    <property type="entry name" value="A2M"/>
    <property type="match status" value="3"/>
</dbReference>
<evidence type="ECO:0000256" key="1">
    <source>
        <dbReference type="ARBA" id="ARBA00004613"/>
    </source>
</evidence>
<keyword evidence="4" id="KW-0646">Protease inhibitor</keyword>
<keyword evidence="3" id="KW-0964">Secreted</keyword>
<feature type="domain" description="Alpha-2-macroglobulin" evidence="10">
    <location>
        <begin position="1353"/>
        <end position="1447"/>
    </location>
</feature>
<dbReference type="Proteomes" id="UP001205998">
    <property type="component" value="Unassembled WGS sequence"/>
</dbReference>
<keyword evidence="13" id="KW-1185">Reference proteome</keyword>
<dbReference type="Gene3D" id="2.60.40.1940">
    <property type="match status" value="3"/>
</dbReference>
<evidence type="ECO:0000256" key="4">
    <source>
        <dbReference type="ARBA" id="ARBA00022690"/>
    </source>
</evidence>
<dbReference type="InterPro" id="IPR011626">
    <property type="entry name" value="Alpha-macroglobulin_TED"/>
</dbReference>
<dbReference type="Pfam" id="PF17791">
    <property type="entry name" value="MG3"/>
    <property type="match status" value="3"/>
</dbReference>
<dbReference type="Pfam" id="PF07677">
    <property type="entry name" value="A2M_recep"/>
    <property type="match status" value="3"/>
</dbReference>
<keyword evidence="6" id="KW-0722">Serine protease inhibitor</keyword>
<dbReference type="Gene3D" id="2.60.40.690">
    <property type="entry name" value="Alpha-macroglobulin, receptor-binding domain"/>
    <property type="match status" value="4"/>
</dbReference>
<dbReference type="InterPro" id="IPR001599">
    <property type="entry name" value="Macroglobln_a2"/>
</dbReference>
<evidence type="ECO:0000256" key="7">
    <source>
        <dbReference type="ARBA" id="ARBA00023157"/>
    </source>
</evidence>
<feature type="domain" description="Alpha-macroglobulin receptor-binding" evidence="11">
    <location>
        <begin position="1000"/>
        <end position="1062"/>
    </location>
</feature>
<evidence type="ECO:0000256" key="2">
    <source>
        <dbReference type="ARBA" id="ARBA00010952"/>
    </source>
</evidence>
<dbReference type="Pfam" id="PF01835">
    <property type="entry name" value="MG2"/>
    <property type="match status" value="1"/>
</dbReference>
<gene>
    <name evidence="12" type="ORF">C0J50_10134</name>
</gene>
<evidence type="ECO:0000259" key="10">
    <source>
        <dbReference type="SMART" id="SM01360"/>
    </source>
</evidence>
<dbReference type="GO" id="GO:0004867">
    <property type="term" value="F:serine-type endopeptidase inhibitor activity"/>
    <property type="evidence" value="ECO:0007669"/>
    <property type="project" value="UniProtKB-KW"/>
</dbReference>
<keyword evidence="7" id="KW-1015">Disulfide bond</keyword>
<dbReference type="Gene3D" id="2.20.130.20">
    <property type="match status" value="2"/>
</dbReference>
<dbReference type="GO" id="GO:0007399">
    <property type="term" value="P:nervous system development"/>
    <property type="evidence" value="ECO:0007669"/>
    <property type="project" value="UniProtKB-ARBA"/>
</dbReference>
<feature type="domain" description="Alpha-2-macroglobulin bait region" evidence="9">
    <location>
        <begin position="313"/>
        <end position="453"/>
    </location>
</feature>
<evidence type="ECO:0000313" key="13">
    <source>
        <dbReference type="Proteomes" id="UP001205998"/>
    </source>
</evidence>
<dbReference type="PANTHER" id="PTHR11412:SF150">
    <property type="entry name" value="ALPHA-2-MACROGLOBULIN-RELATED"/>
    <property type="match status" value="1"/>
</dbReference>
<dbReference type="PANTHER" id="PTHR11412">
    <property type="entry name" value="MACROGLOBULIN / COMPLEMENT"/>
    <property type="match status" value="1"/>
</dbReference>
<comment type="subcellular location">
    <subcellularLocation>
        <location evidence="1">Secreted</location>
    </subcellularLocation>
</comment>
<dbReference type="FunFam" id="1.50.10.20:FF:000001">
    <property type="entry name" value="CD109 isoform 1"/>
    <property type="match status" value="1"/>
</dbReference>
<dbReference type="Gene3D" id="6.20.50.160">
    <property type="match status" value="2"/>
</dbReference>
<organism evidence="12 13">
    <name type="scientific">Silurus asotus</name>
    <name type="common">Amur catfish</name>
    <name type="synonym">Parasilurus asotus</name>
    <dbReference type="NCBI Taxonomy" id="30991"/>
    <lineage>
        <taxon>Eukaryota</taxon>
        <taxon>Metazoa</taxon>
        <taxon>Chordata</taxon>
        <taxon>Craniata</taxon>
        <taxon>Vertebrata</taxon>
        <taxon>Euteleostomi</taxon>
        <taxon>Actinopterygii</taxon>
        <taxon>Neopterygii</taxon>
        <taxon>Teleostei</taxon>
        <taxon>Ostariophysi</taxon>
        <taxon>Siluriformes</taxon>
        <taxon>Siluridae</taxon>
        <taxon>Silurus</taxon>
    </lineage>
</organism>
<dbReference type="InterPro" id="IPR047565">
    <property type="entry name" value="Alpha-macroglob_thiol-ester_cl"/>
</dbReference>
<dbReference type="FunFam" id="2.60.40.1930:FF:000001">
    <property type="entry name" value="CD109 isoform 3"/>
    <property type="match status" value="1"/>
</dbReference>
<dbReference type="SMART" id="SM01419">
    <property type="entry name" value="Thiol-ester_cl"/>
    <property type="match status" value="1"/>
</dbReference>
<feature type="domain" description="Alpha-2-macroglobulin" evidence="10">
    <location>
        <begin position="595"/>
        <end position="684"/>
    </location>
</feature>
<dbReference type="InterPro" id="IPR011625">
    <property type="entry name" value="A2M_N_BRD"/>
</dbReference>
<dbReference type="PROSITE" id="PS00477">
    <property type="entry name" value="ALPHA_2_MACROGLOBULIN"/>
    <property type="match status" value="1"/>
</dbReference>
<feature type="domain" description="Alpha-2-macroglobulin" evidence="10">
    <location>
        <begin position="2015"/>
        <end position="2104"/>
    </location>
</feature>
<comment type="caution">
    <text evidence="12">The sequence shown here is derived from an EMBL/GenBank/DDBJ whole genome shotgun (WGS) entry which is preliminary data.</text>
</comment>
<dbReference type="InterPro" id="IPR002890">
    <property type="entry name" value="MG2"/>
</dbReference>
<dbReference type="SUPFAM" id="SSF48239">
    <property type="entry name" value="Terpenoid cyclases/Protein prenyltransferases"/>
    <property type="match status" value="3"/>
</dbReference>
<dbReference type="SMART" id="SM01359">
    <property type="entry name" value="A2M_N_2"/>
    <property type="match status" value="1"/>
</dbReference>
<dbReference type="Pfam" id="PF07703">
    <property type="entry name" value="A2M_BRD"/>
    <property type="match status" value="2"/>
</dbReference>
<dbReference type="InterPro" id="IPR019742">
    <property type="entry name" value="MacrogloblnA2_CS"/>
</dbReference>
<reference evidence="12" key="1">
    <citation type="submission" date="2018-07" db="EMBL/GenBank/DDBJ databases">
        <title>Comparative genomics of catfishes provides insights into carnivory and benthic adaptation.</title>
        <authorList>
            <person name="Zhang Y."/>
            <person name="Wang D."/>
            <person name="Peng Z."/>
            <person name="Zheng S."/>
            <person name="Shao F."/>
            <person name="Tao W."/>
        </authorList>
    </citation>
    <scope>NUCLEOTIDE SEQUENCE</scope>
    <source>
        <strain evidence="12">Chongqing</strain>
    </source>
</reference>
<evidence type="ECO:0000256" key="6">
    <source>
        <dbReference type="ARBA" id="ARBA00022900"/>
    </source>
</evidence>
<dbReference type="SMART" id="SM01361">
    <property type="entry name" value="A2M_recep"/>
    <property type="match status" value="3"/>
</dbReference>
<dbReference type="Gene3D" id="2.60.40.10">
    <property type="entry name" value="Immunoglobulins"/>
    <property type="match status" value="3"/>
</dbReference>
<accession>A0AAD5BAA4</accession>
<dbReference type="InterPro" id="IPR050473">
    <property type="entry name" value="A2M/Complement_sys"/>
</dbReference>